<proteinExistence type="predicted"/>
<protein>
    <submittedName>
        <fullName evidence="2">Lactate utilization protein</fullName>
    </submittedName>
</protein>
<comment type="caution">
    <text evidence="2">The sequence shown here is derived from an EMBL/GenBank/DDBJ whole genome shotgun (WGS) entry which is preliminary data.</text>
</comment>
<evidence type="ECO:0000313" key="2">
    <source>
        <dbReference type="EMBL" id="MBT9289364.1"/>
    </source>
</evidence>
<gene>
    <name evidence="2" type="ORF">KL771_07870</name>
</gene>
<feature type="domain" description="LUD" evidence="1">
    <location>
        <begin position="54"/>
        <end position="222"/>
    </location>
</feature>
<evidence type="ECO:0000259" key="1">
    <source>
        <dbReference type="Pfam" id="PF02589"/>
    </source>
</evidence>
<organism evidence="2 3">
    <name type="scientific">Prosthecodimorpha staleyi</name>
    <dbReference type="NCBI Taxonomy" id="2840188"/>
    <lineage>
        <taxon>Bacteria</taxon>
        <taxon>Pseudomonadati</taxon>
        <taxon>Pseudomonadota</taxon>
        <taxon>Alphaproteobacteria</taxon>
        <taxon>Hyphomicrobiales</taxon>
        <taxon>Ancalomicrobiaceae</taxon>
        <taxon>Prosthecodimorpha</taxon>
    </lineage>
</organism>
<keyword evidence="3" id="KW-1185">Reference proteome</keyword>
<dbReference type="Gene3D" id="3.40.50.10420">
    <property type="entry name" value="NagB/RpiA/CoA transferase-like"/>
    <property type="match status" value="1"/>
</dbReference>
<dbReference type="Pfam" id="PF02589">
    <property type="entry name" value="LUD_dom"/>
    <property type="match status" value="1"/>
</dbReference>
<dbReference type="AlphaFoldDB" id="A0A947D9I4"/>
<sequence>MMSRDAILSRIRRSLGVAATDIDRRATVSDRLMRPPRGLIPKRGQLPPAERTRLFAEMAERVNCTVARVADAEAIPEAVADYLRGRNLPAALRRGADPRLAALPWDGQPQLAVSVGPSDGQDLVGLSHAFAGVAETGTLVLVSGEDNPTTLNFLPEYHIVVVRAEEIESDTETVWDRLRRVYGKGVMPRTVNMVTGPSRSGDIEQTILLGAHGPRSLHILVVGAAD</sequence>
<name>A0A947D9I4_9HYPH</name>
<dbReference type="PANTHER" id="PTHR43682:SF1">
    <property type="entry name" value="LACTATE UTILIZATION PROTEIN C"/>
    <property type="match status" value="1"/>
</dbReference>
<dbReference type="Proteomes" id="UP000766595">
    <property type="component" value="Unassembled WGS sequence"/>
</dbReference>
<accession>A0A947D9I4</accession>
<evidence type="ECO:0000313" key="3">
    <source>
        <dbReference type="Proteomes" id="UP000766595"/>
    </source>
</evidence>
<dbReference type="InterPro" id="IPR037171">
    <property type="entry name" value="NagB/RpiA_transferase-like"/>
</dbReference>
<reference evidence="2 3" key="1">
    <citation type="submission" date="2021-06" db="EMBL/GenBank/DDBJ databases">
        <authorList>
            <person name="Grouzdev D.S."/>
            <person name="Koziaeva V."/>
        </authorList>
    </citation>
    <scope>NUCLEOTIDE SEQUENCE [LARGE SCALE GENOMIC DNA]</scope>
    <source>
        <strain evidence="2 3">22</strain>
    </source>
</reference>
<dbReference type="EMBL" id="JAHHZF010000003">
    <property type="protein sequence ID" value="MBT9289364.1"/>
    <property type="molecule type" value="Genomic_DNA"/>
</dbReference>
<dbReference type="PANTHER" id="PTHR43682">
    <property type="entry name" value="LACTATE UTILIZATION PROTEIN C"/>
    <property type="match status" value="1"/>
</dbReference>
<dbReference type="InterPro" id="IPR024185">
    <property type="entry name" value="FTHF_cligase-like_sf"/>
</dbReference>
<dbReference type="SUPFAM" id="SSF100950">
    <property type="entry name" value="NagB/RpiA/CoA transferase-like"/>
    <property type="match status" value="1"/>
</dbReference>
<dbReference type="InterPro" id="IPR003741">
    <property type="entry name" value="LUD_dom"/>
</dbReference>